<evidence type="ECO:0008006" key="3">
    <source>
        <dbReference type="Google" id="ProtNLM"/>
    </source>
</evidence>
<organism evidence="1 2">
    <name type="scientific">Desulforhabdus amnigena</name>
    <dbReference type="NCBI Taxonomy" id="40218"/>
    <lineage>
        <taxon>Bacteria</taxon>
        <taxon>Pseudomonadati</taxon>
        <taxon>Thermodesulfobacteriota</taxon>
        <taxon>Syntrophobacteria</taxon>
        <taxon>Syntrophobacterales</taxon>
        <taxon>Syntrophobacteraceae</taxon>
        <taxon>Desulforhabdus</taxon>
    </lineage>
</organism>
<evidence type="ECO:0000313" key="1">
    <source>
        <dbReference type="EMBL" id="GLI35004.1"/>
    </source>
</evidence>
<reference evidence="1" key="1">
    <citation type="submission" date="2022-12" db="EMBL/GenBank/DDBJ databases">
        <title>Reference genome sequencing for broad-spectrum identification of bacterial and archaeal isolates by mass spectrometry.</title>
        <authorList>
            <person name="Sekiguchi Y."/>
            <person name="Tourlousse D.M."/>
        </authorList>
    </citation>
    <scope>NUCLEOTIDE SEQUENCE</scope>
    <source>
        <strain evidence="1">ASRB1</strain>
    </source>
</reference>
<sequence length="144" mass="16627">MTSLEMVITVARRLGSLRDEVAFLGGATTSFLITDPAYPQVRPTLDVDVIVKIASRMEYYRLEERLRNLGFTQAMGKDEPVCRWLVEGVKIDVMPTEESILGFSNRWYSDPLIRTLPEMDRSCGWRRCRSSLQESQKKRLRNPL</sequence>
<evidence type="ECO:0000313" key="2">
    <source>
        <dbReference type="Proteomes" id="UP001144372"/>
    </source>
</evidence>
<accession>A0A9W6FUA6</accession>
<dbReference type="EMBL" id="BSDR01000001">
    <property type="protein sequence ID" value="GLI35004.1"/>
    <property type="molecule type" value="Genomic_DNA"/>
</dbReference>
<proteinExistence type="predicted"/>
<dbReference type="Proteomes" id="UP001144372">
    <property type="component" value="Unassembled WGS sequence"/>
</dbReference>
<dbReference type="AlphaFoldDB" id="A0A9W6FUA6"/>
<keyword evidence="2" id="KW-1185">Reference proteome</keyword>
<protein>
    <recommendedName>
        <fullName evidence="3">Nucleotidyl transferase AbiEii/AbiGii toxin family protein</fullName>
    </recommendedName>
</protein>
<gene>
    <name evidence="1" type="ORF">DAMNIGENAA_24370</name>
</gene>
<comment type="caution">
    <text evidence="1">The sequence shown here is derived from an EMBL/GenBank/DDBJ whole genome shotgun (WGS) entry which is preliminary data.</text>
</comment>
<name>A0A9W6FUA6_9BACT</name>